<protein>
    <recommendedName>
        <fullName evidence="7">Zinc finger CCHC domain-containing protein 7</fullName>
    </recommendedName>
    <alternativeName>
        <fullName evidence="8">TRAMP-like complex RNA-binding factor ZCCHC7</fullName>
    </alternativeName>
</protein>
<feature type="compositionally biased region" description="Polar residues" evidence="10">
    <location>
        <begin position="94"/>
        <end position="105"/>
    </location>
</feature>
<feature type="domain" description="CCHC-type" evidence="11">
    <location>
        <begin position="468"/>
        <end position="483"/>
    </location>
</feature>
<evidence type="ECO:0000256" key="9">
    <source>
        <dbReference type="PROSITE-ProRule" id="PRU00047"/>
    </source>
</evidence>
<dbReference type="KEGG" id="dpx:DAPPUDRAFT_311031"/>
<dbReference type="SMART" id="SM00343">
    <property type="entry name" value="ZnF_C2HC"/>
    <property type="match status" value="3"/>
</dbReference>
<dbReference type="PANTHER" id="PTHR46543">
    <property type="entry name" value="ZINC FINGER CCHC DOMAIN-CONTAINING PROTEIN 7"/>
    <property type="match status" value="1"/>
</dbReference>
<dbReference type="OrthoDB" id="6342085at2759"/>
<dbReference type="AlphaFoldDB" id="E9FUF2"/>
<dbReference type="GO" id="GO:0071039">
    <property type="term" value="P:nuclear polyadenylation-dependent CUT catabolic process"/>
    <property type="evidence" value="ECO:0000318"/>
    <property type="project" value="GO_Central"/>
</dbReference>
<dbReference type="GO" id="GO:0071037">
    <property type="term" value="P:nuclear polyadenylation-dependent snRNA catabolic process"/>
    <property type="evidence" value="ECO:0000318"/>
    <property type="project" value="GO_Central"/>
</dbReference>
<name>E9FUF2_DAPPU</name>
<feature type="compositionally biased region" description="Low complexity" evidence="10">
    <location>
        <begin position="215"/>
        <end position="230"/>
    </location>
</feature>
<dbReference type="HOGENOM" id="CLU_377345_0_0_1"/>
<dbReference type="GO" id="GO:0071036">
    <property type="term" value="P:nuclear polyadenylation-dependent snoRNA catabolic process"/>
    <property type="evidence" value="ECO:0000318"/>
    <property type="project" value="GO_Central"/>
</dbReference>
<keyword evidence="13" id="KW-1185">Reference proteome</keyword>
<dbReference type="SUPFAM" id="SSF57756">
    <property type="entry name" value="Retrovirus zinc finger-like domains"/>
    <property type="match status" value="1"/>
</dbReference>
<dbReference type="GO" id="GO:0031499">
    <property type="term" value="C:TRAMP complex"/>
    <property type="evidence" value="ECO:0000318"/>
    <property type="project" value="GO_Central"/>
</dbReference>
<dbReference type="GO" id="GO:0071038">
    <property type="term" value="P:TRAMP-dependent tRNA surveillance pathway"/>
    <property type="evidence" value="ECO:0000318"/>
    <property type="project" value="GO_Central"/>
</dbReference>
<dbReference type="PANTHER" id="PTHR46543:SF1">
    <property type="entry name" value="ZINC FINGER CCHC DOMAIN-CONTAINING PROTEIN 7"/>
    <property type="match status" value="1"/>
</dbReference>
<proteinExistence type="predicted"/>
<dbReference type="InterPro" id="IPR036875">
    <property type="entry name" value="Znf_CCHC_sf"/>
</dbReference>
<dbReference type="GO" id="GO:0003723">
    <property type="term" value="F:RNA binding"/>
    <property type="evidence" value="ECO:0000318"/>
    <property type="project" value="GO_Central"/>
</dbReference>
<dbReference type="Proteomes" id="UP000000305">
    <property type="component" value="Unassembled WGS sequence"/>
</dbReference>
<evidence type="ECO:0000259" key="11">
    <source>
        <dbReference type="PROSITE" id="PS50158"/>
    </source>
</evidence>
<keyword evidence="2" id="KW-0479">Metal-binding</keyword>
<evidence type="ECO:0000256" key="7">
    <source>
        <dbReference type="ARBA" id="ARBA00041190"/>
    </source>
</evidence>
<keyword evidence="4 9" id="KW-0863">Zinc-finger</keyword>
<dbReference type="GO" id="GO:0008270">
    <property type="term" value="F:zinc ion binding"/>
    <property type="evidence" value="ECO:0007669"/>
    <property type="project" value="UniProtKB-KW"/>
</dbReference>
<keyword evidence="5" id="KW-0862">Zinc</keyword>
<feature type="region of interest" description="Disordered" evidence="10">
    <location>
        <begin position="611"/>
        <end position="635"/>
    </location>
</feature>
<dbReference type="GO" id="GO:0071031">
    <property type="term" value="P:nuclear mRNA surveillance of mRNA 3'-end processing"/>
    <property type="evidence" value="ECO:0000318"/>
    <property type="project" value="GO_Central"/>
</dbReference>
<dbReference type="STRING" id="6669.E9FUF2"/>
<evidence type="ECO:0000256" key="6">
    <source>
        <dbReference type="ARBA" id="ARBA00023242"/>
    </source>
</evidence>
<keyword evidence="3" id="KW-0677">Repeat</keyword>
<evidence type="ECO:0000256" key="10">
    <source>
        <dbReference type="SAM" id="MobiDB-lite"/>
    </source>
</evidence>
<keyword evidence="6" id="KW-0539">Nucleus</keyword>
<feature type="compositionally biased region" description="Basic and acidic residues" evidence="10">
    <location>
        <begin position="612"/>
        <end position="626"/>
    </location>
</feature>
<evidence type="ECO:0000256" key="3">
    <source>
        <dbReference type="ARBA" id="ARBA00022737"/>
    </source>
</evidence>
<evidence type="ECO:0000256" key="2">
    <source>
        <dbReference type="ARBA" id="ARBA00022723"/>
    </source>
</evidence>
<feature type="region of interest" description="Disordered" evidence="10">
    <location>
        <begin position="93"/>
        <end position="132"/>
    </location>
</feature>
<dbReference type="Gene3D" id="4.10.60.10">
    <property type="entry name" value="Zinc finger, CCHC-type"/>
    <property type="match status" value="2"/>
</dbReference>
<accession>E9FUF2</accession>
<dbReference type="InterPro" id="IPR051644">
    <property type="entry name" value="TRAMP_AT-DNA-binding"/>
</dbReference>
<evidence type="ECO:0000313" key="13">
    <source>
        <dbReference type="Proteomes" id="UP000000305"/>
    </source>
</evidence>
<feature type="region of interest" description="Disordered" evidence="10">
    <location>
        <begin position="215"/>
        <end position="250"/>
    </location>
</feature>
<sequence length="735" mass="82840">MEMNVDDFSMTSDYCSIDELDSEAREDLEVALYGMLHHASNDEEHFLNSSSNTESTSSLPTVNKACENASPNAVNYSPKLSSKDKSKAVILVSATPTSVSSNRGPRQSGKKSECPKQAKMPHPSKTNTIKNSKIRDLNLKKNPYSEYLIIEESSNSSKLKNPCEVITLSDEEDSKYASINKSSKLSAIKRGLQVSVMKDKGKNFPEMSLVTSIPSSVEGSESDSSITVLPLPDPPPGPSYLNLDSTDSSDSDVEVLKPSKINYGKVNIKLNVSQPDIESSLFTSVNPSETALNWEKYSSTKWTSEMIKFYDKDGFDRDLDCILKSFPKNVKWYLDIEDRRGTDLQRNRYFGKSAKMRCTNCNQWDHVARYCTEARKIISCSICGMPGHKQFGCPKKICLGCGRPSKILIECCPECRREKDIVCMICRSKHVTQRCPDLWRRYHSTTSDEVEELNNTGNTLKPRNELYCCNCSSRGHLVHECPEKRWSKYVPSNPTICSYENPRQFLNNVTSNGKSSVSISEDKKEVWVIGTNNGQYQSPKKGGRLTYTMPLDSQPSEHSMQAARNSIFREIKHVEISWRKQLKKGRMLVEFSGHGDTKEARNRFKKLVTFKRKAESRNSSAKDESNPRSPSKLVKETKLVAPKVLPFFISAIDINHVSREGKHMHRHIPVSMSEKEKRNVGKLLAKLEFKHRVQITSCYVGKKWEVTIHKLPNGNPLSAVNSIVSYLDASSTRPA</sequence>
<dbReference type="InParanoid" id="E9FUF2"/>
<dbReference type="InterPro" id="IPR001878">
    <property type="entry name" value="Znf_CCHC"/>
</dbReference>
<dbReference type="eggNOG" id="KOG4400">
    <property type="taxonomic scope" value="Eukaryota"/>
</dbReference>
<organism evidence="12 13">
    <name type="scientific">Daphnia pulex</name>
    <name type="common">Water flea</name>
    <dbReference type="NCBI Taxonomy" id="6669"/>
    <lineage>
        <taxon>Eukaryota</taxon>
        <taxon>Metazoa</taxon>
        <taxon>Ecdysozoa</taxon>
        <taxon>Arthropoda</taxon>
        <taxon>Crustacea</taxon>
        <taxon>Branchiopoda</taxon>
        <taxon>Diplostraca</taxon>
        <taxon>Cladocera</taxon>
        <taxon>Anomopoda</taxon>
        <taxon>Daphniidae</taxon>
        <taxon>Daphnia</taxon>
    </lineage>
</organism>
<dbReference type="EMBL" id="GL732525">
    <property type="protein sequence ID" value="EFX88932.1"/>
    <property type="molecule type" value="Genomic_DNA"/>
</dbReference>
<dbReference type="PROSITE" id="PS50158">
    <property type="entry name" value="ZF_CCHC"/>
    <property type="match status" value="1"/>
</dbReference>
<reference evidence="12 13" key="1">
    <citation type="journal article" date="2011" name="Science">
        <title>The ecoresponsive genome of Daphnia pulex.</title>
        <authorList>
            <person name="Colbourne J.K."/>
            <person name="Pfrender M.E."/>
            <person name="Gilbert D."/>
            <person name="Thomas W.K."/>
            <person name="Tucker A."/>
            <person name="Oakley T.H."/>
            <person name="Tokishita S."/>
            <person name="Aerts A."/>
            <person name="Arnold G.J."/>
            <person name="Basu M.K."/>
            <person name="Bauer D.J."/>
            <person name="Caceres C.E."/>
            <person name="Carmel L."/>
            <person name="Casola C."/>
            <person name="Choi J.H."/>
            <person name="Detter J.C."/>
            <person name="Dong Q."/>
            <person name="Dusheyko S."/>
            <person name="Eads B.D."/>
            <person name="Frohlich T."/>
            <person name="Geiler-Samerotte K.A."/>
            <person name="Gerlach D."/>
            <person name="Hatcher P."/>
            <person name="Jogdeo S."/>
            <person name="Krijgsveld J."/>
            <person name="Kriventseva E.V."/>
            <person name="Kultz D."/>
            <person name="Laforsch C."/>
            <person name="Lindquist E."/>
            <person name="Lopez J."/>
            <person name="Manak J.R."/>
            <person name="Muller J."/>
            <person name="Pangilinan J."/>
            <person name="Patwardhan R.P."/>
            <person name="Pitluck S."/>
            <person name="Pritham E.J."/>
            <person name="Rechtsteiner A."/>
            <person name="Rho M."/>
            <person name="Rogozin I.B."/>
            <person name="Sakarya O."/>
            <person name="Salamov A."/>
            <person name="Schaack S."/>
            <person name="Shapiro H."/>
            <person name="Shiga Y."/>
            <person name="Skalitzky C."/>
            <person name="Smith Z."/>
            <person name="Souvorov A."/>
            <person name="Sung W."/>
            <person name="Tang Z."/>
            <person name="Tsuchiya D."/>
            <person name="Tu H."/>
            <person name="Vos H."/>
            <person name="Wang M."/>
            <person name="Wolf Y.I."/>
            <person name="Yamagata H."/>
            <person name="Yamada T."/>
            <person name="Ye Y."/>
            <person name="Shaw J.R."/>
            <person name="Andrews J."/>
            <person name="Crease T.J."/>
            <person name="Tang H."/>
            <person name="Lucas S.M."/>
            <person name="Robertson H.M."/>
            <person name="Bork P."/>
            <person name="Koonin E.V."/>
            <person name="Zdobnov E.M."/>
            <person name="Grigoriev I.V."/>
            <person name="Lynch M."/>
            <person name="Boore J.L."/>
        </authorList>
    </citation>
    <scope>NUCLEOTIDE SEQUENCE [LARGE SCALE GENOMIC DNA]</scope>
</reference>
<comment type="subcellular location">
    <subcellularLocation>
        <location evidence="1">Nucleus</location>
    </subcellularLocation>
</comment>
<evidence type="ECO:0000256" key="5">
    <source>
        <dbReference type="ARBA" id="ARBA00022833"/>
    </source>
</evidence>
<evidence type="ECO:0000256" key="4">
    <source>
        <dbReference type="ARBA" id="ARBA00022771"/>
    </source>
</evidence>
<evidence type="ECO:0000313" key="12">
    <source>
        <dbReference type="EMBL" id="EFX88932.1"/>
    </source>
</evidence>
<evidence type="ECO:0000256" key="8">
    <source>
        <dbReference type="ARBA" id="ARBA00043023"/>
    </source>
</evidence>
<dbReference type="GO" id="GO:0071035">
    <property type="term" value="P:nuclear polyadenylation-dependent rRNA catabolic process"/>
    <property type="evidence" value="ECO:0000318"/>
    <property type="project" value="GO_Central"/>
</dbReference>
<gene>
    <name evidence="12" type="ORF">DAPPUDRAFT_311031</name>
</gene>
<evidence type="ECO:0000256" key="1">
    <source>
        <dbReference type="ARBA" id="ARBA00004123"/>
    </source>
</evidence>